<keyword evidence="2" id="KW-1185">Reference proteome</keyword>
<dbReference type="Gene3D" id="3.80.10.10">
    <property type="entry name" value="Ribonuclease Inhibitor"/>
    <property type="match status" value="1"/>
</dbReference>
<name>A0ABM1QFQ2_CAMSA</name>
<feature type="domain" description="FBD" evidence="1">
    <location>
        <begin position="358"/>
        <end position="430"/>
    </location>
</feature>
<dbReference type="PANTHER" id="PTHR31293:SF12">
    <property type="entry name" value="RNI-LIKE SUPERFAMILY PROTEIN"/>
    <property type="match status" value="1"/>
</dbReference>
<dbReference type="PANTHER" id="PTHR31293">
    <property type="entry name" value="RNI-LIKE SUPERFAMILY PROTEIN"/>
    <property type="match status" value="1"/>
</dbReference>
<reference evidence="3" key="2">
    <citation type="submission" date="2025-08" db="UniProtKB">
        <authorList>
            <consortium name="RefSeq"/>
        </authorList>
    </citation>
    <scope>IDENTIFICATION</scope>
    <source>
        <tissue evidence="3">Leaf</tissue>
    </source>
</reference>
<dbReference type="InterPro" id="IPR055294">
    <property type="entry name" value="FBL60-like"/>
</dbReference>
<dbReference type="RefSeq" id="XP_019085590.1">
    <property type="nucleotide sequence ID" value="XM_019230045.1"/>
</dbReference>
<dbReference type="SUPFAM" id="SSF52047">
    <property type="entry name" value="RNI-like"/>
    <property type="match status" value="1"/>
</dbReference>
<proteinExistence type="predicted"/>
<organism evidence="2 3">
    <name type="scientific">Camelina sativa</name>
    <name type="common">False flax</name>
    <name type="synonym">Myagrum sativum</name>
    <dbReference type="NCBI Taxonomy" id="90675"/>
    <lineage>
        <taxon>Eukaryota</taxon>
        <taxon>Viridiplantae</taxon>
        <taxon>Streptophyta</taxon>
        <taxon>Embryophyta</taxon>
        <taxon>Tracheophyta</taxon>
        <taxon>Spermatophyta</taxon>
        <taxon>Magnoliopsida</taxon>
        <taxon>eudicotyledons</taxon>
        <taxon>Gunneridae</taxon>
        <taxon>Pentapetalae</taxon>
        <taxon>rosids</taxon>
        <taxon>malvids</taxon>
        <taxon>Brassicales</taxon>
        <taxon>Brassicaceae</taxon>
        <taxon>Camelineae</taxon>
        <taxon>Camelina</taxon>
    </lineage>
</organism>
<dbReference type="Proteomes" id="UP000694864">
    <property type="component" value="Chromosome 9"/>
</dbReference>
<dbReference type="SMART" id="SM00579">
    <property type="entry name" value="FBD"/>
    <property type="match status" value="1"/>
</dbReference>
<reference evidence="2" key="1">
    <citation type="journal article" date="2014" name="Nat. Commun.">
        <title>The emerging biofuel crop Camelina sativa retains a highly undifferentiated hexaploid genome structure.</title>
        <authorList>
            <person name="Kagale S."/>
            <person name="Koh C."/>
            <person name="Nixon J."/>
            <person name="Bollina V."/>
            <person name="Clarke W.E."/>
            <person name="Tuteja R."/>
            <person name="Spillane C."/>
            <person name="Robinson S.J."/>
            <person name="Links M.G."/>
            <person name="Clarke C."/>
            <person name="Higgins E.E."/>
            <person name="Huebert T."/>
            <person name="Sharpe A.G."/>
            <person name="Parkin I.A."/>
        </authorList>
    </citation>
    <scope>NUCLEOTIDE SEQUENCE [LARGE SCALE GENOMIC DNA]</scope>
    <source>
        <strain evidence="2">cv. DH55</strain>
    </source>
</reference>
<sequence length="432" mass="49221">MSEIVRVQEICSKSEHLKIVSKNCLNQITIISNVSVSDRSFQSNGSFKDFVSVLLARRDSYRIRRFSLKLRSMDFDSVTYNLVNDCVRNVLNRRVLVLELDVNFNEGYALPSEVFTCKKVEKLRLGSGFVIENIPRSASLPALKTLLLDKVRFNATAGVCAFTRLVSASPLLEELVIYRNDSEDWKWSLIVSSEILKRLTFRGGGWRDHTGCSYEPISFDTPSLEYFEYFDIVRDEYPVVNLNSLVEAKLELLVFLGGDHYDARNLMKGLKNVRNLSIGAVDTMHVSDLYCFSLILPVFENLNHLSISTEVASSCWDAVPILLEKSPNLKTLTVEALHYTTQDRGDVNSVCKCLDGYYFLLSCHIKVLTITKFKGDIGEMVQIKHVLEKLPRLELLELHSQASRNDFKMKIMMHLLMLPRASSKCKVKVKFS</sequence>
<protein>
    <submittedName>
        <fullName evidence="3">F-box protein At3g62430-like</fullName>
    </submittedName>
</protein>
<dbReference type="InterPro" id="IPR032675">
    <property type="entry name" value="LRR_dom_sf"/>
</dbReference>
<dbReference type="GeneID" id="104715646"/>
<evidence type="ECO:0000313" key="3">
    <source>
        <dbReference type="RefSeq" id="XP_019085590.1"/>
    </source>
</evidence>
<gene>
    <name evidence="3" type="primary">LOC104715646</name>
</gene>
<evidence type="ECO:0000259" key="1">
    <source>
        <dbReference type="SMART" id="SM00579"/>
    </source>
</evidence>
<accession>A0ABM1QFQ2</accession>
<dbReference type="InterPro" id="IPR006566">
    <property type="entry name" value="FBD"/>
</dbReference>
<evidence type="ECO:0000313" key="2">
    <source>
        <dbReference type="Proteomes" id="UP000694864"/>
    </source>
</evidence>